<dbReference type="EMBL" id="UINC01053246">
    <property type="protein sequence ID" value="SVB69532.1"/>
    <property type="molecule type" value="Genomic_DNA"/>
</dbReference>
<reference evidence="1" key="1">
    <citation type="submission" date="2018-05" db="EMBL/GenBank/DDBJ databases">
        <authorList>
            <person name="Lanie J.A."/>
            <person name="Ng W.-L."/>
            <person name="Kazmierczak K.M."/>
            <person name="Andrzejewski T.M."/>
            <person name="Davidsen T.M."/>
            <person name="Wayne K.J."/>
            <person name="Tettelin H."/>
            <person name="Glass J.I."/>
            <person name="Rusch D."/>
            <person name="Podicherti R."/>
            <person name="Tsui H.-C.T."/>
            <person name="Winkler M.E."/>
        </authorList>
    </citation>
    <scope>NUCLEOTIDE SEQUENCE</scope>
</reference>
<dbReference type="AlphaFoldDB" id="A0A382G3U0"/>
<gene>
    <name evidence="1" type="ORF">METZ01_LOCUS222386</name>
</gene>
<proteinExistence type="predicted"/>
<organism evidence="1">
    <name type="scientific">marine metagenome</name>
    <dbReference type="NCBI Taxonomy" id="408172"/>
    <lineage>
        <taxon>unclassified sequences</taxon>
        <taxon>metagenomes</taxon>
        <taxon>ecological metagenomes</taxon>
    </lineage>
</organism>
<name>A0A382G3U0_9ZZZZ</name>
<evidence type="ECO:0000313" key="1">
    <source>
        <dbReference type="EMBL" id="SVB69532.1"/>
    </source>
</evidence>
<sequence length="279" mass="27824">EIVTVDASEFTDMASNNMAADATKTATTDTTAPTATATVVASSYTRAASGTIGTTGTFSITAVAGGIAEGTIGNLWSVQAIEGTAGALPTVSLFDTTNRNMVIAADFTTPVSASTPTAHRICEAVNDNADVSGNFLCQVVAGGTSAAVIAATTLTGGAVTHVVNVTYSEAMSPIAANFTAIAQYTVDADADTVYSDDGTESARTVGCSPAVASQTPAATGCGAATGANSWIGGTFQFLYTATTYAMDITKGSSKLGIGTSIQDFKGNAIGSSVVRVTIN</sequence>
<protein>
    <submittedName>
        <fullName evidence="1">Uncharacterized protein</fullName>
    </submittedName>
</protein>
<accession>A0A382G3U0</accession>
<feature type="non-terminal residue" evidence="1">
    <location>
        <position position="1"/>
    </location>
</feature>